<dbReference type="EMBL" id="CH902622">
    <property type="protein sequence ID" value="EDV34214.1"/>
    <property type="molecule type" value="Genomic_DNA"/>
</dbReference>
<dbReference type="PROSITE" id="PS51225">
    <property type="entry name" value="MARVEL"/>
    <property type="match status" value="1"/>
</dbReference>
<evidence type="ECO:0000259" key="7">
    <source>
        <dbReference type="PROSITE" id="PS51225"/>
    </source>
</evidence>
<evidence type="ECO:0000256" key="1">
    <source>
        <dbReference type="ARBA" id="ARBA00004141"/>
    </source>
</evidence>
<dbReference type="OMA" id="GFLCIVC"/>
<name>B3MR09_DROAN</name>
<evidence type="ECO:0000256" key="4">
    <source>
        <dbReference type="ARBA" id="ARBA00023136"/>
    </source>
</evidence>
<dbReference type="GeneID" id="6503777"/>
<feature type="domain" description="MARVEL" evidence="7">
    <location>
        <begin position="11"/>
        <end position="137"/>
    </location>
</feature>
<accession>B3MR09</accession>
<dbReference type="KEGG" id="dan:6503777"/>
<keyword evidence="4 5" id="KW-0472">Membrane</keyword>
<dbReference type="InterPro" id="IPR008253">
    <property type="entry name" value="Marvel"/>
</dbReference>
<keyword evidence="9" id="KW-1185">Reference proteome</keyword>
<dbReference type="InParanoid" id="B3MR09"/>
<evidence type="ECO:0000313" key="8">
    <source>
        <dbReference type="EMBL" id="EDV34214.1"/>
    </source>
</evidence>
<dbReference type="OrthoDB" id="10028364at2759"/>
<organism evidence="8 9">
    <name type="scientific">Drosophila ananassae</name>
    <name type="common">Fruit fly</name>
    <dbReference type="NCBI Taxonomy" id="7217"/>
    <lineage>
        <taxon>Eukaryota</taxon>
        <taxon>Metazoa</taxon>
        <taxon>Ecdysozoa</taxon>
        <taxon>Arthropoda</taxon>
        <taxon>Hexapoda</taxon>
        <taxon>Insecta</taxon>
        <taxon>Pterygota</taxon>
        <taxon>Neoptera</taxon>
        <taxon>Endopterygota</taxon>
        <taxon>Diptera</taxon>
        <taxon>Brachycera</taxon>
        <taxon>Muscomorpha</taxon>
        <taxon>Ephydroidea</taxon>
        <taxon>Drosophilidae</taxon>
        <taxon>Drosophila</taxon>
        <taxon>Sophophora</taxon>
    </lineage>
</organism>
<evidence type="ECO:0000256" key="5">
    <source>
        <dbReference type="PROSITE-ProRule" id="PRU00581"/>
    </source>
</evidence>
<evidence type="ECO:0000256" key="3">
    <source>
        <dbReference type="ARBA" id="ARBA00022989"/>
    </source>
</evidence>
<dbReference type="Proteomes" id="UP000007801">
    <property type="component" value="Unassembled WGS sequence"/>
</dbReference>
<proteinExistence type="predicted"/>
<protein>
    <recommendedName>
        <fullName evidence="7">MARVEL domain-containing protein</fullName>
    </recommendedName>
</protein>
<dbReference type="GO" id="GO:0016020">
    <property type="term" value="C:membrane"/>
    <property type="evidence" value="ECO:0007669"/>
    <property type="project" value="UniProtKB-SubCell"/>
</dbReference>
<feature type="transmembrane region" description="Helical" evidence="6">
    <location>
        <begin position="21"/>
        <end position="41"/>
    </location>
</feature>
<evidence type="ECO:0000256" key="6">
    <source>
        <dbReference type="SAM" id="Phobius"/>
    </source>
</evidence>
<dbReference type="HOGENOM" id="CLU_1779348_0_0_1"/>
<comment type="subcellular location">
    <subcellularLocation>
        <location evidence="1">Membrane</location>
        <topology evidence="1">Multi-pass membrane protein</topology>
    </subcellularLocation>
</comment>
<dbReference type="PhylomeDB" id="B3MR09"/>
<gene>
    <name evidence="8" type="primary">Dana\GF21088</name>
    <name evidence="8" type="synonym">dana_GLEANR_4312</name>
    <name evidence="8" type="ORF">GF21088</name>
</gene>
<feature type="transmembrane region" description="Helical" evidence="6">
    <location>
        <begin position="81"/>
        <end position="102"/>
    </location>
</feature>
<evidence type="ECO:0000313" key="9">
    <source>
        <dbReference type="Proteomes" id="UP000007801"/>
    </source>
</evidence>
<keyword evidence="2 5" id="KW-0812">Transmembrane</keyword>
<feature type="transmembrane region" description="Helical" evidence="6">
    <location>
        <begin position="108"/>
        <end position="127"/>
    </location>
</feature>
<feature type="transmembrane region" description="Helical" evidence="6">
    <location>
        <begin position="47"/>
        <end position="69"/>
    </location>
</feature>
<sequence length="146" mass="16189">MAGSQDYDRQYLRSMSGLCKVACLLCSFVGFLCIACGPVRISNFRGSFYLVVVSLGFVATLVLLLARYLRLWERQCRRCDPVLWSLAVHSSLALGYFTASGLVLSLDIGAYTVGAFFGLTVFSLNGLEAYANYRRSRQRDVATQTI</sequence>
<reference evidence="8 9" key="1">
    <citation type="journal article" date="2007" name="Nature">
        <title>Evolution of genes and genomes on the Drosophila phylogeny.</title>
        <authorList>
            <consortium name="Drosophila 12 Genomes Consortium"/>
            <person name="Clark A.G."/>
            <person name="Eisen M.B."/>
            <person name="Smith D.R."/>
            <person name="Bergman C.M."/>
            <person name="Oliver B."/>
            <person name="Markow T.A."/>
            <person name="Kaufman T.C."/>
            <person name="Kellis M."/>
            <person name="Gelbart W."/>
            <person name="Iyer V.N."/>
            <person name="Pollard D.A."/>
            <person name="Sackton T.B."/>
            <person name="Larracuente A.M."/>
            <person name="Singh N.D."/>
            <person name="Abad J.P."/>
            <person name="Abt D.N."/>
            <person name="Adryan B."/>
            <person name="Aguade M."/>
            <person name="Akashi H."/>
            <person name="Anderson W.W."/>
            <person name="Aquadro C.F."/>
            <person name="Ardell D.H."/>
            <person name="Arguello R."/>
            <person name="Artieri C.G."/>
            <person name="Barbash D.A."/>
            <person name="Barker D."/>
            <person name="Barsanti P."/>
            <person name="Batterham P."/>
            <person name="Batzoglou S."/>
            <person name="Begun D."/>
            <person name="Bhutkar A."/>
            <person name="Blanco E."/>
            <person name="Bosak S.A."/>
            <person name="Bradley R.K."/>
            <person name="Brand A.D."/>
            <person name="Brent M.R."/>
            <person name="Brooks A.N."/>
            <person name="Brown R.H."/>
            <person name="Butlin R.K."/>
            <person name="Caggese C."/>
            <person name="Calvi B.R."/>
            <person name="Bernardo de Carvalho A."/>
            <person name="Caspi A."/>
            <person name="Castrezana S."/>
            <person name="Celniker S.E."/>
            <person name="Chang J.L."/>
            <person name="Chapple C."/>
            <person name="Chatterji S."/>
            <person name="Chinwalla A."/>
            <person name="Civetta A."/>
            <person name="Clifton S.W."/>
            <person name="Comeron J.M."/>
            <person name="Costello J.C."/>
            <person name="Coyne J.A."/>
            <person name="Daub J."/>
            <person name="David R.G."/>
            <person name="Delcher A.L."/>
            <person name="Delehaunty K."/>
            <person name="Do C.B."/>
            <person name="Ebling H."/>
            <person name="Edwards K."/>
            <person name="Eickbush T."/>
            <person name="Evans J.D."/>
            <person name="Filipski A."/>
            <person name="Findeiss S."/>
            <person name="Freyhult E."/>
            <person name="Fulton L."/>
            <person name="Fulton R."/>
            <person name="Garcia A.C."/>
            <person name="Gardiner A."/>
            <person name="Garfield D.A."/>
            <person name="Garvin B.E."/>
            <person name="Gibson G."/>
            <person name="Gilbert D."/>
            <person name="Gnerre S."/>
            <person name="Godfrey J."/>
            <person name="Good R."/>
            <person name="Gotea V."/>
            <person name="Gravely B."/>
            <person name="Greenberg A.J."/>
            <person name="Griffiths-Jones S."/>
            <person name="Gross S."/>
            <person name="Guigo R."/>
            <person name="Gustafson E.A."/>
            <person name="Haerty W."/>
            <person name="Hahn M.W."/>
            <person name="Halligan D.L."/>
            <person name="Halpern A.L."/>
            <person name="Halter G.M."/>
            <person name="Han M.V."/>
            <person name="Heger A."/>
            <person name="Hillier L."/>
            <person name="Hinrichs A.S."/>
            <person name="Holmes I."/>
            <person name="Hoskins R.A."/>
            <person name="Hubisz M.J."/>
            <person name="Hultmark D."/>
            <person name="Huntley M.A."/>
            <person name="Jaffe D.B."/>
            <person name="Jagadeeshan S."/>
            <person name="Jeck W.R."/>
            <person name="Johnson J."/>
            <person name="Jones C.D."/>
            <person name="Jordan W.C."/>
            <person name="Karpen G.H."/>
            <person name="Kataoka E."/>
            <person name="Keightley P.D."/>
            <person name="Kheradpour P."/>
            <person name="Kirkness E.F."/>
            <person name="Koerich L.B."/>
            <person name="Kristiansen K."/>
            <person name="Kudrna D."/>
            <person name="Kulathinal R.J."/>
            <person name="Kumar S."/>
            <person name="Kwok R."/>
            <person name="Lander E."/>
            <person name="Langley C.H."/>
            <person name="Lapoint R."/>
            <person name="Lazzaro B.P."/>
            <person name="Lee S.J."/>
            <person name="Levesque L."/>
            <person name="Li R."/>
            <person name="Lin C.F."/>
            <person name="Lin M.F."/>
            <person name="Lindblad-Toh K."/>
            <person name="Llopart A."/>
            <person name="Long M."/>
            <person name="Low L."/>
            <person name="Lozovsky E."/>
            <person name="Lu J."/>
            <person name="Luo M."/>
            <person name="Machado C.A."/>
            <person name="Makalowski W."/>
            <person name="Marzo M."/>
            <person name="Matsuda M."/>
            <person name="Matzkin L."/>
            <person name="McAllister B."/>
            <person name="McBride C.S."/>
            <person name="McKernan B."/>
            <person name="McKernan K."/>
            <person name="Mendez-Lago M."/>
            <person name="Minx P."/>
            <person name="Mollenhauer M.U."/>
            <person name="Montooth K."/>
            <person name="Mount S.M."/>
            <person name="Mu X."/>
            <person name="Myers E."/>
            <person name="Negre B."/>
            <person name="Newfeld S."/>
            <person name="Nielsen R."/>
            <person name="Noor M.A."/>
            <person name="O'Grady P."/>
            <person name="Pachter L."/>
            <person name="Papaceit M."/>
            <person name="Parisi M.J."/>
            <person name="Parisi M."/>
            <person name="Parts L."/>
            <person name="Pedersen J.S."/>
            <person name="Pesole G."/>
            <person name="Phillippy A.M."/>
            <person name="Ponting C.P."/>
            <person name="Pop M."/>
            <person name="Porcelli D."/>
            <person name="Powell J.R."/>
            <person name="Prohaska S."/>
            <person name="Pruitt K."/>
            <person name="Puig M."/>
            <person name="Quesneville H."/>
            <person name="Ram K.R."/>
            <person name="Rand D."/>
            <person name="Rasmussen M.D."/>
            <person name="Reed L.K."/>
            <person name="Reenan R."/>
            <person name="Reily A."/>
            <person name="Remington K.A."/>
            <person name="Rieger T.T."/>
            <person name="Ritchie M.G."/>
            <person name="Robin C."/>
            <person name="Rogers Y.H."/>
            <person name="Rohde C."/>
            <person name="Rozas J."/>
            <person name="Rubenfield M.J."/>
            <person name="Ruiz A."/>
            <person name="Russo S."/>
            <person name="Salzberg S.L."/>
            <person name="Sanchez-Gracia A."/>
            <person name="Saranga D.J."/>
            <person name="Sato H."/>
            <person name="Schaeffer S.W."/>
            <person name="Schatz M.C."/>
            <person name="Schlenke T."/>
            <person name="Schwartz R."/>
            <person name="Segarra C."/>
            <person name="Singh R.S."/>
            <person name="Sirot L."/>
            <person name="Sirota M."/>
            <person name="Sisneros N.B."/>
            <person name="Smith C.D."/>
            <person name="Smith T.F."/>
            <person name="Spieth J."/>
            <person name="Stage D.E."/>
            <person name="Stark A."/>
            <person name="Stephan W."/>
            <person name="Strausberg R.L."/>
            <person name="Strempel S."/>
            <person name="Sturgill D."/>
            <person name="Sutton G."/>
            <person name="Sutton G.G."/>
            <person name="Tao W."/>
            <person name="Teichmann S."/>
            <person name="Tobari Y.N."/>
            <person name="Tomimura Y."/>
            <person name="Tsolas J.M."/>
            <person name="Valente V.L."/>
            <person name="Venter E."/>
            <person name="Venter J.C."/>
            <person name="Vicario S."/>
            <person name="Vieira F.G."/>
            <person name="Vilella A.J."/>
            <person name="Villasante A."/>
            <person name="Walenz B."/>
            <person name="Wang J."/>
            <person name="Wasserman M."/>
            <person name="Watts T."/>
            <person name="Wilson D."/>
            <person name="Wilson R.K."/>
            <person name="Wing R.A."/>
            <person name="Wolfner M.F."/>
            <person name="Wong A."/>
            <person name="Wong G.K."/>
            <person name="Wu C.I."/>
            <person name="Wu G."/>
            <person name="Yamamoto D."/>
            <person name="Yang H.P."/>
            <person name="Yang S.P."/>
            <person name="Yorke J.A."/>
            <person name="Yoshida K."/>
            <person name="Zdobnov E."/>
            <person name="Zhang P."/>
            <person name="Zhang Y."/>
            <person name="Zimin A.V."/>
            <person name="Baldwin J."/>
            <person name="Abdouelleil A."/>
            <person name="Abdulkadir J."/>
            <person name="Abebe A."/>
            <person name="Abera B."/>
            <person name="Abreu J."/>
            <person name="Acer S.C."/>
            <person name="Aftuck L."/>
            <person name="Alexander A."/>
            <person name="An P."/>
            <person name="Anderson E."/>
            <person name="Anderson S."/>
            <person name="Arachi H."/>
            <person name="Azer M."/>
            <person name="Bachantsang P."/>
            <person name="Barry A."/>
            <person name="Bayul T."/>
            <person name="Berlin A."/>
            <person name="Bessette D."/>
            <person name="Bloom T."/>
            <person name="Blye J."/>
            <person name="Boguslavskiy L."/>
            <person name="Bonnet C."/>
            <person name="Boukhgalter B."/>
            <person name="Bourzgui I."/>
            <person name="Brown A."/>
            <person name="Cahill P."/>
            <person name="Channer S."/>
            <person name="Cheshatsang Y."/>
            <person name="Chuda L."/>
            <person name="Citroen M."/>
            <person name="Collymore A."/>
            <person name="Cooke P."/>
            <person name="Costello M."/>
            <person name="D'Aco K."/>
            <person name="Daza R."/>
            <person name="De Haan G."/>
            <person name="DeGray S."/>
            <person name="DeMaso C."/>
            <person name="Dhargay N."/>
            <person name="Dooley K."/>
            <person name="Dooley E."/>
            <person name="Doricent M."/>
            <person name="Dorje P."/>
            <person name="Dorjee K."/>
            <person name="Dupes A."/>
            <person name="Elong R."/>
            <person name="Falk J."/>
            <person name="Farina A."/>
            <person name="Faro S."/>
            <person name="Ferguson D."/>
            <person name="Fisher S."/>
            <person name="Foley C.D."/>
            <person name="Franke A."/>
            <person name="Friedrich D."/>
            <person name="Gadbois L."/>
            <person name="Gearin G."/>
            <person name="Gearin C.R."/>
            <person name="Giannoukos G."/>
            <person name="Goode T."/>
            <person name="Graham J."/>
            <person name="Grandbois E."/>
            <person name="Grewal S."/>
            <person name="Gyaltsen K."/>
            <person name="Hafez N."/>
            <person name="Hagos B."/>
            <person name="Hall J."/>
            <person name="Henson C."/>
            <person name="Hollinger A."/>
            <person name="Honan T."/>
            <person name="Huard M.D."/>
            <person name="Hughes L."/>
            <person name="Hurhula B."/>
            <person name="Husby M.E."/>
            <person name="Kamat A."/>
            <person name="Kanga B."/>
            <person name="Kashin S."/>
            <person name="Khazanovich D."/>
            <person name="Kisner P."/>
            <person name="Lance K."/>
            <person name="Lara M."/>
            <person name="Lee W."/>
            <person name="Lennon N."/>
            <person name="Letendre F."/>
            <person name="LeVine R."/>
            <person name="Lipovsky A."/>
            <person name="Liu X."/>
            <person name="Liu J."/>
            <person name="Liu S."/>
            <person name="Lokyitsang T."/>
            <person name="Lokyitsang Y."/>
            <person name="Lubonja R."/>
            <person name="Lui A."/>
            <person name="MacDonald P."/>
            <person name="Magnisalis V."/>
            <person name="Maru K."/>
            <person name="Matthews C."/>
            <person name="McCusker W."/>
            <person name="McDonough S."/>
            <person name="Mehta T."/>
            <person name="Meldrim J."/>
            <person name="Meneus L."/>
            <person name="Mihai O."/>
            <person name="Mihalev A."/>
            <person name="Mihova T."/>
            <person name="Mittelman R."/>
            <person name="Mlenga V."/>
            <person name="Montmayeur A."/>
            <person name="Mulrain L."/>
            <person name="Navidi A."/>
            <person name="Naylor J."/>
            <person name="Negash T."/>
            <person name="Nguyen T."/>
            <person name="Nguyen N."/>
            <person name="Nicol R."/>
            <person name="Norbu C."/>
            <person name="Norbu N."/>
            <person name="Novod N."/>
            <person name="O'Neill B."/>
            <person name="Osman S."/>
            <person name="Markiewicz E."/>
            <person name="Oyono O.L."/>
            <person name="Patti C."/>
            <person name="Phunkhang P."/>
            <person name="Pierre F."/>
            <person name="Priest M."/>
            <person name="Raghuraman S."/>
            <person name="Rege F."/>
            <person name="Reyes R."/>
            <person name="Rise C."/>
            <person name="Rogov P."/>
            <person name="Ross K."/>
            <person name="Ryan E."/>
            <person name="Settipalli S."/>
            <person name="Shea T."/>
            <person name="Sherpa N."/>
            <person name="Shi L."/>
            <person name="Shih D."/>
            <person name="Sparrow T."/>
            <person name="Spaulding J."/>
            <person name="Stalker J."/>
            <person name="Stange-Thomann N."/>
            <person name="Stavropoulos S."/>
            <person name="Stone C."/>
            <person name="Strader C."/>
            <person name="Tesfaye S."/>
            <person name="Thomson T."/>
            <person name="Thoulutsang Y."/>
            <person name="Thoulutsang D."/>
            <person name="Topham K."/>
            <person name="Topping I."/>
            <person name="Tsamla T."/>
            <person name="Vassiliev H."/>
            <person name="Vo A."/>
            <person name="Wangchuk T."/>
            <person name="Wangdi T."/>
            <person name="Weiand M."/>
            <person name="Wilkinson J."/>
            <person name="Wilson A."/>
            <person name="Yadav S."/>
            <person name="Young G."/>
            <person name="Yu Q."/>
            <person name="Zembek L."/>
            <person name="Zhong D."/>
            <person name="Zimmer A."/>
            <person name="Zwirko Z."/>
            <person name="Jaffe D.B."/>
            <person name="Alvarez P."/>
            <person name="Brockman W."/>
            <person name="Butler J."/>
            <person name="Chin C."/>
            <person name="Gnerre S."/>
            <person name="Grabherr M."/>
            <person name="Kleber M."/>
            <person name="Mauceli E."/>
            <person name="MacCallum I."/>
        </authorList>
    </citation>
    <scope>NUCLEOTIDE SEQUENCE [LARGE SCALE GENOMIC DNA]</scope>
    <source>
        <strain evidence="9">Tucson 14024-0371.13</strain>
    </source>
</reference>
<evidence type="ECO:0000256" key="2">
    <source>
        <dbReference type="ARBA" id="ARBA00022692"/>
    </source>
</evidence>
<keyword evidence="3 6" id="KW-1133">Transmembrane helix</keyword>
<dbReference type="eggNOG" id="KOG4788">
    <property type="taxonomic scope" value="Eukaryota"/>
</dbReference>
<dbReference type="AlphaFoldDB" id="B3MR09"/>